<name>A0A2Z4Y9D5_SUMC1</name>
<evidence type="ECO:0000256" key="1">
    <source>
        <dbReference type="SAM" id="MobiDB-lite"/>
    </source>
</evidence>
<evidence type="ECO:0000313" key="2">
    <source>
        <dbReference type="EMBL" id="AXA37033.1"/>
    </source>
</evidence>
<sequence>MRARLPTLRVGAGDRKAIPPAWLRRLGVPAVAGATCQPEQQHPPPPLASCLGGQGTLP</sequence>
<accession>A0A2Z4Y9D5</accession>
<gene>
    <name evidence="2" type="ORF">BRCON_2256</name>
</gene>
<dbReference type="Proteomes" id="UP000262583">
    <property type="component" value="Chromosome"/>
</dbReference>
<organism evidence="2 3">
    <name type="scientific">Sumerlaea chitinivorans</name>
    <dbReference type="NCBI Taxonomy" id="2250252"/>
    <lineage>
        <taxon>Bacteria</taxon>
        <taxon>Candidatus Sumerlaeota</taxon>
        <taxon>Candidatus Sumerlaeia</taxon>
        <taxon>Candidatus Sumerlaeales</taxon>
        <taxon>Candidatus Sumerlaeaceae</taxon>
        <taxon>Candidatus Sumerlaea</taxon>
    </lineage>
</organism>
<evidence type="ECO:0000313" key="3">
    <source>
        <dbReference type="Proteomes" id="UP000262583"/>
    </source>
</evidence>
<reference evidence="2 3" key="1">
    <citation type="submission" date="2018-05" db="EMBL/GenBank/DDBJ databases">
        <title>A metagenomic window into the 2 km-deep terrestrial subsurface aquifer revealed taxonomically and functionally diverse microbial community comprising novel uncultured bacterial lineages.</title>
        <authorList>
            <person name="Kadnikov V.V."/>
            <person name="Mardanov A.V."/>
            <person name="Beletsky A.V."/>
            <person name="Banks D."/>
            <person name="Pimenov N.V."/>
            <person name="Frank Y.A."/>
            <person name="Karnachuk O.V."/>
            <person name="Ravin N.V."/>
        </authorList>
    </citation>
    <scope>NUCLEOTIDE SEQUENCE [LARGE SCALE GENOMIC DNA]</scope>
    <source>
        <strain evidence="2">BY</strain>
    </source>
</reference>
<dbReference type="EMBL" id="CP030759">
    <property type="protein sequence ID" value="AXA37033.1"/>
    <property type="molecule type" value="Genomic_DNA"/>
</dbReference>
<protein>
    <submittedName>
        <fullName evidence="2">Uncharacterized protein</fullName>
    </submittedName>
</protein>
<dbReference type="AlphaFoldDB" id="A0A2Z4Y9D5"/>
<feature type="region of interest" description="Disordered" evidence="1">
    <location>
        <begin position="34"/>
        <end position="58"/>
    </location>
</feature>
<proteinExistence type="predicted"/>
<dbReference type="KEGG" id="schv:BRCON_2256"/>